<feature type="non-terminal residue" evidence="1">
    <location>
        <position position="1"/>
    </location>
</feature>
<gene>
    <name evidence="1" type="ORF">LCGC14_2851450</name>
</gene>
<feature type="non-terminal residue" evidence="1">
    <location>
        <position position="396"/>
    </location>
</feature>
<comment type="caution">
    <text evidence="1">The sequence shown here is derived from an EMBL/GenBank/DDBJ whole genome shotgun (WGS) entry which is preliminary data.</text>
</comment>
<name>A0A0F8YV24_9ZZZZ</name>
<reference evidence="1" key="1">
    <citation type="journal article" date="2015" name="Nature">
        <title>Complex archaea that bridge the gap between prokaryotes and eukaryotes.</title>
        <authorList>
            <person name="Spang A."/>
            <person name="Saw J.H."/>
            <person name="Jorgensen S.L."/>
            <person name="Zaremba-Niedzwiedzka K."/>
            <person name="Martijn J."/>
            <person name="Lind A.E."/>
            <person name="van Eijk R."/>
            <person name="Schleper C."/>
            <person name="Guy L."/>
            <person name="Ettema T.J."/>
        </authorList>
    </citation>
    <scope>NUCLEOTIDE SEQUENCE</scope>
</reference>
<dbReference type="AlphaFoldDB" id="A0A0F8YV24"/>
<organism evidence="1">
    <name type="scientific">marine sediment metagenome</name>
    <dbReference type="NCBI Taxonomy" id="412755"/>
    <lineage>
        <taxon>unclassified sequences</taxon>
        <taxon>metagenomes</taxon>
        <taxon>ecological metagenomes</taxon>
    </lineage>
</organism>
<protein>
    <submittedName>
        <fullName evidence="1">Uncharacterized protein</fullName>
    </submittedName>
</protein>
<proteinExistence type="predicted"/>
<evidence type="ECO:0000313" key="1">
    <source>
        <dbReference type="EMBL" id="KKK77650.1"/>
    </source>
</evidence>
<dbReference type="EMBL" id="LAZR01054854">
    <property type="protein sequence ID" value="KKK77650.1"/>
    <property type="molecule type" value="Genomic_DNA"/>
</dbReference>
<sequence length="396" mass="46244">GLSVLRALSPEHIGKVLDIIYPSRFRDYQTMLTLASGGEDADEIWRKRKAGDKLTPEEEKLWLKAEGKVDGVKGVLMMQFGLFRIKPPEYTELRKEMRLAIEEATGVPVAAQEQIDRQYPVTGKRLSDIYPLDILQSKLLYEFENYRKWQGIVTPLIPSGQQMMEVKIADYYDTIEKKYNEARRVGVYEDGELVRPSIVELNRQLVDGEIGPDQWKAARSDVVGGLSEAVRVLHDSPAYKGVPVTYEERAVYLAEKGIAIAALRPDQELLYYYYELQPEYKWSWESQRMERDFDTYYAHIDILLESLDATHRQRLLDRIQTDWTPMEKLYWQASREYMRPYRNLRSIVLAEYDPEQIQLIRRYEVASVTEREELQEVLGPDGEKLISGFNRRLREA</sequence>
<accession>A0A0F8YV24</accession>